<dbReference type="InterPro" id="IPR013762">
    <property type="entry name" value="Integrase-like_cat_sf"/>
</dbReference>
<evidence type="ECO:0000313" key="2">
    <source>
        <dbReference type="EMBL" id="VWC16822.1"/>
    </source>
</evidence>
<reference evidence="2 3" key="1">
    <citation type="submission" date="2019-09" db="EMBL/GenBank/DDBJ databases">
        <authorList>
            <person name="Depoorter E."/>
        </authorList>
    </citation>
    <scope>NUCLEOTIDE SEQUENCE [LARGE SCALE GENOMIC DNA]</scope>
    <source>
        <strain evidence="2">LMG 6863</strain>
    </source>
</reference>
<dbReference type="GO" id="GO:0003677">
    <property type="term" value="F:DNA binding"/>
    <property type="evidence" value="ECO:0007669"/>
    <property type="project" value="InterPro"/>
</dbReference>
<dbReference type="GO" id="GO:0015074">
    <property type="term" value="P:DNA integration"/>
    <property type="evidence" value="ECO:0007669"/>
    <property type="project" value="InterPro"/>
</dbReference>
<name>A0A6P2QF70_BURL3</name>
<dbReference type="EMBL" id="CABVPY010000047">
    <property type="protein sequence ID" value="VWC16822.1"/>
    <property type="molecule type" value="Genomic_DNA"/>
</dbReference>
<keyword evidence="1" id="KW-0233">DNA recombination</keyword>
<accession>A0A6P2QF70</accession>
<dbReference type="AlphaFoldDB" id="A0A6P2QF70"/>
<dbReference type="InterPro" id="IPR011010">
    <property type="entry name" value="DNA_brk_join_enz"/>
</dbReference>
<evidence type="ECO:0000256" key="1">
    <source>
        <dbReference type="ARBA" id="ARBA00023172"/>
    </source>
</evidence>
<sequence>MPHRMRHSYATDALANDATLATVCDNLRHASISMTSVYLDDAKVQADRGNVRVAGSIVTIARDPIHPTRYNGHYVAQAEGVPGKGYPIDTRVLRSLSPCTNTSTGSPIVALMMLTGWLIDSAAYVQCV</sequence>
<dbReference type="SUPFAM" id="SSF56349">
    <property type="entry name" value="DNA breaking-rejoining enzymes"/>
    <property type="match status" value="1"/>
</dbReference>
<gene>
    <name evidence="2" type="ORF">BLA6863_05646</name>
</gene>
<dbReference type="CDD" id="cd00397">
    <property type="entry name" value="DNA_BRE_C"/>
    <property type="match status" value="1"/>
</dbReference>
<dbReference type="Gene3D" id="1.10.443.10">
    <property type="entry name" value="Intergrase catalytic core"/>
    <property type="match status" value="1"/>
</dbReference>
<evidence type="ECO:0000313" key="3">
    <source>
        <dbReference type="Proteomes" id="UP000494170"/>
    </source>
</evidence>
<protein>
    <submittedName>
        <fullName evidence="2">Integrase</fullName>
    </submittedName>
</protein>
<proteinExistence type="predicted"/>
<dbReference type="Proteomes" id="UP000494170">
    <property type="component" value="Unassembled WGS sequence"/>
</dbReference>
<organism evidence="2 3">
    <name type="scientific">Burkholderia lata (strain ATCC 17760 / DSM 23089 / LMG 22485 / NCIMB 9086 / R18194 / 383)</name>
    <dbReference type="NCBI Taxonomy" id="482957"/>
    <lineage>
        <taxon>Bacteria</taxon>
        <taxon>Pseudomonadati</taxon>
        <taxon>Pseudomonadota</taxon>
        <taxon>Betaproteobacteria</taxon>
        <taxon>Burkholderiales</taxon>
        <taxon>Burkholderiaceae</taxon>
        <taxon>Burkholderia</taxon>
        <taxon>Burkholderia cepacia complex</taxon>
    </lineage>
</organism>
<dbReference type="GO" id="GO:0006310">
    <property type="term" value="P:DNA recombination"/>
    <property type="evidence" value="ECO:0007669"/>
    <property type="project" value="UniProtKB-KW"/>
</dbReference>